<sequence length="148" mass="15040">MTSAEDTARRIDEVLAELHDRAGLGEELIGLLVGLYGDGLARIVTALGPSVTAELAADPVVASLLLIHDLHPVPLAERIGTALAGTDADLLGVDDAGVVHLLVRAAGCGVSSRIEAAVRRAAPEVTAVDIAVAAPLLQVSLRPGLAHA</sequence>
<evidence type="ECO:0000313" key="1">
    <source>
        <dbReference type="EMBL" id="GIM94645.1"/>
    </source>
</evidence>
<name>A0A919THU2_9ACTN</name>
<gene>
    <name evidence="1" type="ORF">Ato02nite_064380</name>
</gene>
<reference evidence="1 2" key="1">
    <citation type="submission" date="2021-03" db="EMBL/GenBank/DDBJ databases">
        <title>Whole genome shotgun sequence of Actinoplanes toevensis NBRC 105298.</title>
        <authorList>
            <person name="Komaki H."/>
            <person name="Tamura T."/>
        </authorList>
    </citation>
    <scope>NUCLEOTIDE SEQUENCE [LARGE SCALE GENOMIC DNA]</scope>
    <source>
        <strain evidence="1 2">NBRC 105298</strain>
    </source>
</reference>
<dbReference type="RefSeq" id="WP_213010414.1">
    <property type="nucleotide sequence ID" value="NZ_BOQN01000084.1"/>
</dbReference>
<organism evidence="1 2">
    <name type="scientific">Paractinoplanes toevensis</name>
    <dbReference type="NCBI Taxonomy" id="571911"/>
    <lineage>
        <taxon>Bacteria</taxon>
        <taxon>Bacillati</taxon>
        <taxon>Actinomycetota</taxon>
        <taxon>Actinomycetes</taxon>
        <taxon>Micromonosporales</taxon>
        <taxon>Micromonosporaceae</taxon>
        <taxon>Paractinoplanes</taxon>
    </lineage>
</organism>
<proteinExistence type="predicted"/>
<dbReference type="AlphaFoldDB" id="A0A919THU2"/>
<dbReference type="EMBL" id="BOQN01000084">
    <property type="protein sequence ID" value="GIM94645.1"/>
    <property type="molecule type" value="Genomic_DNA"/>
</dbReference>
<protein>
    <submittedName>
        <fullName evidence="1">Thioredoxin</fullName>
    </submittedName>
</protein>
<comment type="caution">
    <text evidence="1">The sequence shown here is derived from an EMBL/GenBank/DDBJ whole genome shotgun (WGS) entry which is preliminary data.</text>
</comment>
<dbReference type="Proteomes" id="UP000677082">
    <property type="component" value="Unassembled WGS sequence"/>
</dbReference>
<keyword evidence="2" id="KW-1185">Reference proteome</keyword>
<evidence type="ECO:0000313" key="2">
    <source>
        <dbReference type="Proteomes" id="UP000677082"/>
    </source>
</evidence>
<accession>A0A919THU2</accession>